<dbReference type="AlphaFoldDB" id="K9TCP2"/>
<keyword evidence="1" id="KW-0042">Antenna complex</keyword>
<reference evidence="3 4" key="1">
    <citation type="submission" date="2012-06" db="EMBL/GenBank/DDBJ databases">
        <title>Finished chromosome of genome of Oscillatoria acuminata PCC 6304.</title>
        <authorList>
            <consortium name="US DOE Joint Genome Institute"/>
            <person name="Gugger M."/>
            <person name="Coursin T."/>
            <person name="Rippka R."/>
            <person name="Tandeau De Marsac N."/>
            <person name="Huntemann M."/>
            <person name="Wei C.-L."/>
            <person name="Han J."/>
            <person name="Detter J.C."/>
            <person name="Han C."/>
            <person name="Tapia R."/>
            <person name="Davenport K."/>
            <person name="Daligault H."/>
            <person name="Erkkila T."/>
            <person name="Gu W."/>
            <person name="Munk A.C.C."/>
            <person name="Teshima H."/>
            <person name="Xu Y."/>
            <person name="Chain P."/>
            <person name="Chen A."/>
            <person name="Krypides N."/>
            <person name="Mavromatis K."/>
            <person name="Markowitz V."/>
            <person name="Szeto E."/>
            <person name="Ivanova N."/>
            <person name="Mikhailova N."/>
            <person name="Ovchinnikova G."/>
            <person name="Pagani I."/>
            <person name="Pati A."/>
            <person name="Goodwin L."/>
            <person name="Peters L."/>
            <person name="Pitluck S."/>
            <person name="Woyke T."/>
            <person name="Kerfeld C."/>
        </authorList>
    </citation>
    <scope>NUCLEOTIDE SEQUENCE [LARGE SCALE GENOMIC DNA]</scope>
    <source>
        <strain evidence="3 4">PCC 6304</strain>
    </source>
</reference>
<dbReference type="EMBL" id="CP003607">
    <property type="protein sequence ID" value="AFY80667.1"/>
    <property type="molecule type" value="Genomic_DNA"/>
</dbReference>
<evidence type="ECO:0000256" key="1">
    <source>
        <dbReference type="ARBA" id="ARBA00022549"/>
    </source>
</evidence>
<dbReference type="HOGENOM" id="CLU_378051_0_0_3"/>
<dbReference type="Gene3D" id="1.25.10.10">
    <property type="entry name" value="Leucine-rich Repeat Variant"/>
    <property type="match status" value="1"/>
</dbReference>
<dbReference type="Pfam" id="PF01816">
    <property type="entry name" value="LRV"/>
    <property type="match status" value="1"/>
</dbReference>
<proteinExistence type="predicted"/>
<dbReference type="OrthoDB" id="456495at2"/>
<gene>
    <name evidence="3" type="ORF">Oscil6304_0935</name>
</gene>
<evidence type="ECO:0000313" key="4">
    <source>
        <dbReference type="Proteomes" id="UP000010367"/>
    </source>
</evidence>
<keyword evidence="4" id="KW-1185">Reference proteome</keyword>
<dbReference type="GO" id="GO:0030089">
    <property type="term" value="C:phycobilisome"/>
    <property type="evidence" value="ECO:0007669"/>
    <property type="project" value="UniProtKB-KW"/>
</dbReference>
<sequence>MNQDSHPLCELTPVDTSSIEFKLRLATDPTTASNYLRKLADSGDRQIRETIAGNPNAPTELLLQLGADFPEQLLNNPIFPLLCLEELHQVDDIPLKTLCSLLKQPNVPEHFFELGVKTQNWEAIGSLGMNPKTPKAILERLVQTTSNSEWQQVAKLHVNWEGEISEGGEAIAREEMERIFTSYSSRIELQQCKQLYVNSRIGLESLPDCVIQQQEIAADPKTSRRILESLSCSEHFEIRLAVAAHPSTPSEVLTQLAQEPQDWINQAIAGNPNTPPAVLTQLATDSQQSVEVLQAIALHPDTPLPILQHLVSSKYPTVTQAAIENIYWEFHGHPKYQTLYQNYFASISPDLPSHLWQELEQMVVNPDPEIRSKLAAHPKTPPQILSKLAHDLDIEVRLALVNNPQIPRRILGEYICKEMGEPPTKRSDLHSSSLVGDILKFSTEDSIQIEIGRNPNTPKRLLRRLANHSDPRIRSIVEKNPHTPPKCVVNLTQDKSKQLLFLHDHTLKELEEYLRLISEFGLNRRLYTLSFNLARDSLLKFLVLASVHITRFPEDLPLVLKSCLNPKVPTILRLLALCYPEISATDLGNLPLASFWIERYCITQHPNTPTPTLEQLAQDGNRIVRAAAKARLQGHPGQNLHSWIMK</sequence>
<dbReference type="RefSeq" id="WP_015147317.1">
    <property type="nucleotide sequence ID" value="NC_019693.1"/>
</dbReference>
<dbReference type="KEGG" id="oac:Oscil6304_0935"/>
<organism evidence="3 4">
    <name type="scientific">Oscillatoria acuminata PCC 6304</name>
    <dbReference type="NCBI Taxonomy" id="56110"/>
    <lineage>
        <taxon>Bacteria</taxon>
        <taxon>Bacillati</taxon>
        <taxon>Cyanobacteriota</taxon>
        <taxon>Cyanophyceae</taxon>
        <taxon>Oscillatoriophycideae</taxon>
        <taxon>Oscillatoriales</taxon>
        <taxon>Oscillatoriaceae</taxon>
        <taxon>Oscillatoria</taxon>
    </lineage>
</organism>
<dbReference type="InterPro" id="IPR011989">
    <property type="entry name" value="ARM-like"/>
</dbReference>
<protein>
    <submittedName>
        <fullName evidence="3">Leucine rich repeat protein</fullName>
    </submittedName>
</protein>
<dbReference type="InterPro" id="IPR004830">
    <property type="entry name" value="LRR_variant"/>
</dbReference>
<name>K9TCP2_9CYAN</name>
<dbReference type="InterPro" id="IPR016024">
    <property type="entry name" value="ARM-type_fold"/>
</dbReference>
<dbReference type="SUPFAM" id="SSF48371">
    <property type="entry name" value="ARM repeat"/>
    <property type="match status" value="1"/>
</dbReference>
<dbReference type="eggNOG" id="COG1413">
    <property type="taxonomic scope" value="Bacteria"/>
</dbReference>
<dbReference type="Proteomes" id="UP000010367">
    <property type="component" value="Chromosome"/>
</dbReference>
<keyword evidence="2" id="KW-0605">Phycobilisome</keyword>
<accession>K9TCP2</accession>
<dbReference type="InParanoid" id="K9TCP2"/>
<dbReference type="STRING" id="56110.Oscil6304_0935"/>
<evidence type="ECO:0000256" key="2">
    <source>
        <dbReference type="ARBA" id="ARBA00022738"/>
    </source>
</evidence>
<evidence type="ECO:0000313" key="3">
    <source>
        <dbReference type="EMBL" id="AFY80667.1"/>
    </source>
</evidence>